<dbReference type="Pfam" id="PF25973">
    <property type="entry name" value="BSH_CzcB"/>
    <property type="match status" value="1"/>
</dbReference>
<dbReference type="GO" id="GO:0015562">
    <property type="term" value="F:efflux transmembrane transporter activity"/>
    <property type="evidence" value="ECO:0007669"/>
    <property type="project" value="TreeGrafter"/>
</dbReference>
<name>A9KDU2_COXBN</name>
<dbReference type="Gene3D" id="2.40.420.20">
    <property type="match status" value="1"/>
</dbReference>
<evidence type="ECO:0000256" key="2">
    <source>
        <dbReference type="ARBA" id="ARBA00022448"/>
    </source>
</evidence>
<comment type="function">
    <text evidence="5">CzcA and CzcB together would act in zinc efflux nearly as effectively as the complete czc efflux system (CzcABC). The CzcB protein is thought to funnel zinc cations to the CzcA transport protein.</text>
</comment>
<dbReference type="AlphaFoldDB" id="A9KDU2"/>
<keyword evidence="3" id="KW-0862">Zinc</keyword>
<dbReference type="PANTHER" id="PTHR30469">
    <property type="entry name" value="MULTIDRUG RESISTANCE PROTEIN MDTA"/>
    <property type="match status" value="1"/>
</dbReference>
<dbReference type="GO" id="GO:1990281">
    <property type="term" value="C:efflux pump complex"/>
    <property type="evidence" value="ECO:0007669"/>
    <property type="project" value="TreeGrafter"/>
</dbReference>
<evidence type="ECO:0000313" key="10">
    <source>
        <dbReference type="Proteomes" id="UP000008555"/>
    </source>
</evidence>
<evidence type="ECO:0000256" key="1">
    <source>
        <dbReference type="ARBA" id="ARBA00009477"/>
    </source>
</evidence>
<dbReference type="Gene3D" id="2.40.30.170">
    <property type="match status" value="1"/>
</dbReference>
<dbReference type="InterPro" id="IPR058647">
    <property type="entry name" value="BSH_CzcB-like"/>
</dbReference>
<dbReference type="FunFam" id="2.40.420.20:FF:000006">
    <property type="entry name" value="RND family efflux transporter MFP subunit"/>
    <property type="match status" value="1"/>
</dbReference>
<dbReference type="Gene3D" id="2.40.50.100">
    <property type="match status" value="1"/>
</dbReference>
<evidence type="ECO:0000259" key="8">
    <source>
        <dbReference type="Pfam" id="PF25989"/>
    </source>
</evidence>
<dbReference type="FunFam" id="2.40.30.170:FF:000010">
    <property type="entry name" value="Efflux RND transporter periplasmic adaptor subunit"/>
    <property type="match status" value="1"/>
</dbReference>
<comment type="similarity">
    <text evidence="1">Belongs to the membrane fusion protein (MFP) (TC 8.A.1) family.</text>
</comment>
<dbReference type="InterPro" id="IPR058792">
    <property type="entry name" value="Beta-barrel_RND_2"/>
</dbReference>
<sequence>MKKRTKIIITLGVVGCSIAAGLIFSHKKAQATPNRPPLLVKESPVEVADLPIIATATGTLVANNQTNISPKVAGYVTKIAFSPGDFVTAGSVLIQLDNQKQKNDLAAAKADVELSELQYQRDALALKKGLILQTTVYSDKVSLDKDKALAQTDQTALQDMTLRAPFSGYLGAKQFSLGDYVTPGQKLVTLVDQQKLKVVYDLPNHFAPQLQIGQPVTVTADFLPGQRFNGKVNYVAPYVNSDSQTIETQALLNNKNGALKPGQFVTVSQTLETLKKAILIPENSLFANMNGHYVFKVKNGKAISTPVKVGERLYGKVQIIDGLKPGDHIITTGQDQIYKSGAKVKVVH</sequence>
<accession>A9KDU2</accession>
<feature type="domain" description="CzcB-like barrel-sandwich hybrid" evidence="7">
    <location>
        <begin position="66"/>
        <end position="192"/>
    </location>
</feature>
<dbReference type="InterPro" id="IPR006143">
    <property type="entry name" value="RND_pump_MFP"/>
</dbReference>
<feature type="domain" description="CusB-like beta-barrel" evidence="6">
    <location>
        <begin position="199"/>
        <end position="269"/>
    </location>
</feature>
<feature type="domain" description="YknX-like C-terminal permuted SH3-like" evidence="8">
    <location>
        <begin position="278"/>
        <end position="346"/>
    </location>
</feature>
<dbReference type="KEGG" id="cbd:CBUD_0768"/>
<gene>
    <name evidence="9" type="ordered locus">CBUD_0768</name>
</gene>
<dbReference type="Pfam" id="PF25989">
    <property type="entry name" value="YknX_C"/>
    <property type="match status" value="1"/>
</dbReference>
<dbReference type="EMBL" id="CP000733">
    <property type="protein sequence ID" value="ABS77241.1"/>
    <property type="molecule type" value="Genomic_DNA"/>
</dbReference>
<evidence type="ECO:0000256" key="4">
    <source>
        <dbReference type="ARBA" id="ARBA00043263"/>
    </source>
</evidence>
<dbReference type="HOGENOM" id="CLU_018816_1_2_6"/>
<keyword evidence="4" id="KW-0105">Cadmium resistance</keyword>
<organism evidence="9 10">
    <name type="scientific">Coxiella burnetii (strain Dugway 5J108-111)</name>
    <dbReference type="NCBI Taxonomy" id="434922"/>
    <lineage>
        <taxon>Bacteria</taxon>
        <taxon>Pseudomonadati</taxon>
        <taxon>Pseudomonadota</taxon>
        <taxon>Gammaproteobacteria</taxon>
        <taxon>Legionellales</taxon>
        <taxon>Coxiellaceae</taxon>
        <taxon>Coxiella</taxon>
    </lineage>
</organism>
<keyword evidence="2" id="KW-0813">Transport</keyword>
<evidence type="ECO:0000259" key="7">
    <source>
        <dbReference type="Pfam" id="PF25973"/>
    </source>
</evidence>
<dbReference type="Pfam" id="PF25954">
    <property type="entry name" value="Beta-barrel_RND_2"/>
    <property type="match status" value="1"/>
</dbReference>
<dbReference type="PANTHER" id="PTHR30469:SF11">
    <property type="entry name" value="BLL4320 PROTEIN"/>
    <property type="match status" value="1"/>
</dbReference>
<protein>
    <submittedName>
        <fullName evidence="9">Acriflavin resistance periplasmic protein</fullName>
    </submittedName>
</protein>
<dbReference type="Proteomes" id="UP000008555">
    <property type="component" value="Chromosome"/>
</dbReference>
<reference evidence="9 10" key="1">
    <citation type="journal article" date="2009" name="Infect. Immun.">
        <title>Comparative genomics reveal extensive transposon-mediated genomic plasticity and diversity among potential effector proteins within the genus Coxiella.</title>
        <authorList>
            <person name="Beare P.A."/>
            <person name="Unsworth N."/>
            <person name="Andoh M."/>
            <person name="Voth D.E."/>
            <person name="Omsland A."/>
            <person name="Gilk S.D."/>
            <person name="Williams K.P."/>
            <person name="Sobral B.W."/>
            <person name="Kupko J.J.III."/>
            <person name="Porcella S.F."/>
            <person name="Samuel J.E."/>
            <person name="Heinzen R.A."/>
        </authorList>
    </citation>
    <scope>NUCLEOTIDE SEQUENCE [LARGE SCALE GENOMIC DNA]</scope>
    <source>
        <strain evidence="9 10">Dugway 5J108-111</strain>
    </source>
</reference>
<dbReference type="GO" id="GO:0046686">
    <property type="term" value="P:response to cadmium ion"/>
    <property type="evidence" value="ECO:0007669"/>
    <property type="project" value="UniProtKB-KW"/>
</dbReference>
<dbReference type="SUPFAM" id="SSF111369">
    <property type="entry name" value="HlyD-like secretion proteins"/>
    <property type="match status" value="1"/>
</dbReference>
<evidence type="ECO:0000313" key="9">
    <source>
        <dbReference type="EMBL" id="ABS77241.1"/>
    </source>
</evidence>
<proteinExistence type="inferred from homology"/>
<evidence type="ECO:0000256" key="3">
    <source>
        <dbReference type="ARBA" id="ARBA00022833"/>
    </source>
</evidence>
<evidence type="ECO:0000256" key="5">
    <source>
        <dbReference type="ARBA" id="ARBA00058766"/>
    </source>
</evidence>
<dbReference type="RefSeq" id="WP_011996727.1">
    <property type="nucleotide sequence ID" value="NC_009727.1"/>
</dbReference>
<dbReference type="NCBIfam" id="TIGR01730">
    <property type="entry name" value="RND_mfp"/>
    <property type="match status" value="1"/>
</dbReference>
<dbReference type="InterPro" id="IPR058637">
    <property type="entry name" value="YknX-like_C"/>
</dbReference>
<evidence type="ECO:0000259" key="6">
    <source>
        <dbReference type="Pfam" id="PF25954"/>
    </source>
</evidence>
<dbReference type="FunFam" id="2.40.50.100:FF:000077">
    <property type="entry name" value="Glycoside hydrolase family 43"/>
    <property type="match status" value="1"/>
</dbReference>